<dbReference type="RefSeq" id="WP_012489042.1">
    <property type="nucleotide sequence ID" value="NC_010995.1"/>
</dbReference>
<feature type="active site" evidence="1">
    <location>
        <position position="78"/>
    </location>
</feature>
<feature type="binding site" evidence="2">
    <location>
        <position position="184"/>
    </location>
    <ligand>
        <name>FAD</name>
        <dbReference type="ChEBI" id="CHEBI:57692"/>
    </ligand>
</feature>
<keyword evidence="2" id="KW-0285">Flavoprotein</keyword>
<dbReference type="AlphaFoldDB" id="B3PG13"/>
<evidence type="ECO:0000313" key="3">
    <source>
        <dbReference type="EMBL" id="ACE83694.1"/>
    </source>
</evidence>
<dbReference type="PANTHER" id="PTHR43747">
    <property type="entry name" value="FAD-BINDING PROTEIN"/>
    <property type="match status" value="1"/>
</dbReference>
<dbReference type="STRING" id="498211.CJA_3467"/>
<feature type="binding site" evidence="2">
    <location>
        <position position="332"/>
    </location>
    <ligand>
        <name>FAD</name>
        <dbReference type="ChEBI" id="CHEBI:57692"/>
    </ligand>
</feature>
<dbReference type="HOGENOM" id="CLU_022247_1_0_6"/>
<dbReference type="GO" id="GO:0004497">
    <property type="term" value="F:monooxygenase activity"/>
    <property type="evidence" value="ECO:0007669"/>
    <property type="project" value="InterPro"/>
</dbReference>
<accession>B3PG13</accession>
<proteinExistence type="predicted"/>
<dbReference type="Gene3D" id="3.50.50.60">
    <property type="entry name" value="FAD/NAD(P)-binding domain"/>
    <property type="match status" value="1"/>
</dbReference>
<dbReference type="EMBL" id="CP000934">
    <property type="protein sequence ID" value="ACE83694.1"/>
    <property type="molecule type" value="Genomic_DNA"/>
</dbReference>
<dbReference type="Pfam" id="PF04820">
    <property type="entry name" value="Trp_halogenase"/>
    <property type="match status" value="1"/>
</dbReference>
<feature type="binding site" evidence="2">
    <location>
        <position position="341"/>
    </location>
    <ligand>
        <name>L-tryptophan</name>
        <dbReference type="ChEBI" id="CHEBI:57912"/>
    </ligand>
</feature>
<dbReference type="InterPro" id="IPR033856">
    <property type="entry name" value="Trp_halogen"/>
</dbReference>
<feature type="binding site" evidence="2">
    <location>
        <begin position="12"/>
        <end position="15"/>
    </location>
    <ligand>
        <name>FAD</name>
        <dbReference type="ChEBI" id="CHEBI:57692"/>
    </ligand>
</feature>
<dbReference type="GO" id="GO:0000166">
    <property type="term" value="F:nucleotide binding"/>
    <property type="evidence" value="ECO:0007669"/>
    <property type="project" value="UniProtKB-KW"/>
</dbReference>
<sequence>MHAIKSLVIVGGGTAGWMAAAFFAKRFTGCAMTITLVESTEIGTIGVGEATVPSMKMFLADLGIDEREFIQNTQATCKLGIDFNGWWQQDTAFFHPFAMFGAKIAHIPFHHYWAYLRAQGQAGPIDDYSLPAQMARANKFALPKDEALDIARFNYAYHFDAGSFANYLSRFAQTLGVKHIEARVTHVLKNADTGNISTLILNNGKEIEGDFFIDCSGFRALLIEENLHTGYQDWSHWLPCDRALALPCAHQGYIPPYTRALACTAGWQWRIPLQHRHGNGYVYSSHYISDDQALAELTQHMHAKPTADPRVIRFTTGMRNKCWNKNVFALGLSSGFLEPLESTSIYMVQTALATLFTYFPTTADNIALSTKVNKILAEHNEKLRDFIILHYHLNQRIGMDFWDACRAAPLPDSLSNRIEEFRATGNIRFNDLDFFQISSWLAMFSGFQLLPQYQHPKILHTNKTLIIQELQQMRNAIQRVVRELPEHHQFIAKNASLTNTAITAESG</sequence>
<keyword evidence="4" id="KW-1185">Reference proteome</keyword>
<dbReference type="InterPro" id="IPR006905">
    <property type="entry name" value="Flavin_halogenase"/>
</dbReference>
<organism evidence="3 4">
    <name type="scientific">Cellvibrio japonicus (strain Ueda107)</name>
    <name type="common">Pseudomonas fluorescens subsp. cellulosa</name>
    <dbReference type="NCBI Taxonomy" id="498211"/>
    <lineage>
        <taxon>Bacteria</taxon>
        <taxon>Pseudomonadati</taxon>
        <taxon>Pseudomonadota</taxon>
        <taxon>Gammaproteobacteria</taxon>
        <taxon>Cellvibrionales</taxon>
        <taxon>Cellvibrionaceae</taxon>
        <taxon>Cellvibrio</taxon>
    </lineage>
</organism>
<keyword evidence="2" id="KW-0274">FAD</keyword>
<gene>
    <name evidence="3" type="ordered locus">CJA_3467</name>
</gene>
<feature type="binding site" evidence="2">
    <location>
        <position position="345"/>
    </location>
    <ligand>
        <name>FAD</name>
        <dbReference type="ChEBI" id="CHEBI:57692"/>
    </ligand>
</feature>
<dbReference type="OrthoDB" id="7178350at2"/>
<evidence type="ECO:0000256" key="2">
    <source>
        <dbReference type="PIRSR" id="PIRSR011396-2"/>
    </source>
</evidence>
<name>B3PG13_CELJU</name>
<evidence type="ECO:0000313" key="4">
    <source>
        <dbReference type="Proteomes" id="UP000001036"/>
    </source>
</evidence>
<dbReference type="PIRSF" id="PIRSF011396">
    <property type="entry name" value="Trp_halogenase"/>
    <property type="match status" value="1"/>
</dbReference>
<dbReference type="eggNOG" id="COG0665">
    <property type="taxonomic scope" value="Bacteria"/>
</dbReference>
<feature type="binding site" evidence="2">
    <location>
        <position position="78"/>
    </location>
    <ligand>
        <name>7-chloro-L-tryptophan</name>
        <dbReference type="ChEBI" id="CHEBI:58713"/>
    </ligand>
</feature>
<protein>
    <submittedName>
        <fullName evidence="3">Tryptophan halogenase</fullName>
    </submittedName>
</protein>
<evidence type="ECO:0000256" key="1">
    <source>
        <dbReference type="PIRSR" id="PIRSR011396-1"/>
    </source>
</evidence>
<dbReference type="SUPFAM" id="SSF51905">
    <property type="entry name" value="FAD/NAD(P)-binding domain"/>
    <property type="match status" value="1"/>
</dbReference>
<dbReference type="KEGG" id="cja:CJA_3467"/>
<keyword evidence="2" id="KW-0547">Nucleotide-binding</keyword>
<dbReference type="InterPro" id="IPR050816">
    <property type="entry name" value="Flavin-dep_Halogenase_NPB"/>
</dbReference>
<dbReference type="PANTHER" id="PTHR43747:SF4">
    <property type="entry name" value="FLAVIN-DEPENDENT TRYPTOPHAN HALOGENASE"/>
    <property type="match status" value="1"/>
</dbReference>
<dbReference type="Proteomes" id="UP000001036">
    <property type="component" value="Chromosome"/>
</dbReference>
<dbReference type="InterPro" id="IPR036188">
    <property type="entry name" value="FAD/NAD-bd_sf"/>
</dbReference>
<reference evidence="3 4" key="1">
    <citation type="journal article" date="2008" name="J. Bacteriol.">
        <title>Insights into plant cell wall degradation from the genome sequence of the soil bacterium Cellvibrio japonicus.</title>
        <authorList>
            <person name="Deboy R.T."/>
            <person name="Mongodin E.F."/>
            <person name="Fouts D.E."/>
            <person name="Tailford L.E."/>
            <person name="Khouri H."/>
            <person name="Emerson J.B."/>
            <person name="Mohamoud Y."/>
            <person name="Watkins K."/>
            <person name="Henrissat B."/>
            <person name="Gilbert H.J."/>
            <person name="Nelson K.E."/>
        </authorList>
    </citation>
    <scope>NUCLEOTIDE SEQUENCE [LARGE SCALE GENOMIC DNA]</scope>
    <source>
        <strain evidence="3 4">Ueda107</strain>
    </source>
</reference>